<dbReference type="RefSeq" id="WP_339574844.1">
    <property type="nucleotide sequence ID" value="NZ_JBBIAA010000008.1"/>
</dbReference>
<dbReference type="InterPro" id="IPR027417">
    <property type="entry name" value="P-loop_NTPase"/>
</dbReference>
<keyword evidence="2" id="KW-1185">Reference proteome</keyword>
<gene>
    <name evidence="1" type="ORF">WDZ17_09165</name>
</gene>
<dbReference type="EMBL" id="JBBIAA010000008">
    <property type="protein sequence ID" value="MEJ5945459.1"/>
    <property type="molecule type" value="Genomic_DNA"/>
</dbReference>
<dbReference type="Proteomes" id="UP001387100">
    <property type="component" value="Unassembled WGS sequence"/>
</dbReference>
<reference evidence="1 2" key="1">
    <citation type="journal article" date="2017" name="Int. J. Syst. Evol. Microbiol.">
        <title>Pseudokineococcus basanitobsidens sp. nov., isolated from volcanic rock.</title>
        <authorList>
            <person name="Lee D.W."/>
            <person name="Park M.Y."/>
            <person name="Kim J.J."/>
            <person name="Kim B.S."/>
        </authorList>
    </citation>
    <scope>NUCLEOTIDE SEQUENCE [LARGE SCALE GENOMIC DNA]</scope>
    <source>
        <strain evidence="1 2">DSM 103726</strain>
    </source>
</reference>
<sequence length="243" mass="24461">MEIEAQDVAVETGGALLLPPTGVLLAAGRRTLVAGAAGHDLGAHTALALVLTGRMVPSRGRLLVDGHDVGLWGRDQLRRAAAVVDAPGVDEPEPDLPLRAAVGEELRGAGRPASAADAHAWLDDLGLAGSAGTAARDLPPGVRTRALAELAASRPSVAALVLVRPDRAGGDARDDDGWWATAGDLAARGLAVGVLVPPADAALVEGAGLLTTSDLRAALGVAHAARPDDLPARPTELAVEATL</sequence>
<evidence type="ECO:0000313" key="2">
    <source>
        <dbReference type="Proteomes" id="UP001387100"/>
    </source>
</evidence>
<evidence type="ECO:0008006" key="3">
    <source>
        <dbReference type="Google" id="ProtNLM"/>
    </source>
</evidence>
<dbReference type="Gene3D" id="3.40.50.300">
    <property type="entry name" value="P-loop containing nucleotide triphosphate hydrolases"/>
    <property type="match status" value="1"/>
</dbReference>
<organism evidence="1 2">
    <name type="scientific">Pseudokineococcus basanitobsidens</name>
    <dbReference type="NCBI Taxonomy" id="1926649"/>
    <lineage>
        <taxon>Bacteria</taxon>
        <taxon>Bacillati</taxon>
        <taxon>Actinomycetota</taxon>
        <taxon>Actinomycetes</taxon>
        <taxon>Kineosporiales</taxon>
        <taxon>Kineosporiaceae</taxon>
        <taxon>Pseudokineococcus</taxon>
    </lineage>
</organism>
<name>A0ABU8RK32_9ACTN</name>
<dbReference type="SUPFAM" id="SSF52540">
    <property type="entry name" value="P-loop containing nucleoside triphosphate hydrolases"/>
    <property type="match status" value="1"/>
</dbReference>
<evidence type="ECO:0000313" key="1">
    <source>
        <dbReference type="EMBL" id="MEJ5945459.1"/>
    </source>
</evidence>
<proteinExistence type="predicted"/>
<protein>
    <recommendedName>
        <fullName evidence="3">ABC transporter family protein</fullName>
    </recommendedName>
</protein>
<comment type="caution">
    <text evidence="1">The sequence shown here is derived from an EMBL/GenBank/DDBJ whole genome shotgun (WGS) entry which is preliminary data.</text>
</comment>
<accession>A0ABU8RK32</accession>